<dbReference type="PANTHER" id="PTHR12428:SF65">
    <property type="entry name" value="CYTOCHROME C OXIDASE ASSEMBLY PROTEIN COX18, MITOCHONDRIAL"/>
    <property type="match status" value="1"/>
</dbReference>
<dbReference type="PANTHER" id="PTHR12428">
    <property type="entry name" value="OXA1"/>
    <property type="match status" value="1"/>
</dbReference>
<keyword evidence="10" id="KW-0143">Chaperone</keyword>
<keyword evidence="7" id="KW-0653">Protein transport</keyword>
<keyword evidence="4" id="KW-0813">Transport</keyword>
<dbReference type="KEGG" id="euz:DVS28_a5112"/>
<feature type="compositionally biased region" description="Gly residues" evidence="17">
    <location>
        <begin position="327"/>
        <end position="336"/>
    </location>
</feature>
<dbReference type="GO" id="GO:0051205">
    <property type="term" value="P:protein insertion into membrane"/>
    <property type="evidence" value="ECO:0007669"/>
    <property type="project" value="TreeGrafter"/>
</dbReference>
<proteinExistence type="inferred from homology"/>
<evidence type="ECO:0000313" key="20">
    <source>
        <dbReference type="EMBL" id="AXV09768.1"/>
    </source>
</evidence>
<evidence type="ECO:0000256" key="10">
    <source>
        <dbReference type="ARBA" id="ARBA00023186"/>
    </source>
</evidence>
<evidence type="ECO:0000256" key="12">
    <source>
        <dbReference type="ARBA" id="ARBA00026028"/>
    </source>
</evidence>
<comment type="similarity">
    <text evidence="2">Belongs to the OXA1/ALB3/YidC family. Type 1 subfamily.</text>
</comment>
<evidence type="ECO:0000256" key="17">
    <source>
        <dbReference type="SAM" id="MobiDB-lite"/>
    </source>
</evidence>
<evidence type="ECO:0000256" key="15">
    <source>
        <dbReference type="ARBA" id="ARBA00033342"/>
    </source>
</evidence>
<feature type="domain" description="Membrane insertase YidC/Oxa/ALB C-terminal" evidence="19">
    <location>
        <begin position="35"/>
        <end position="264"/>
    </location>
</feature>
<organism evidence="20 21">
    <name type="scientific">Euzebya pacifica</name>
    <dbReference type="NCBI Taxonomy" id="1608957"/>
    <lineage>
        <taxon>Bacteria</taxon>
        <taxon>Bacillati</taxon>
        <taxon>Actinomycetota</taxon>
        <taxon>Nitriliruptoria</taxon>
        <taxon>Euzebyales</taxon>
    </lineage>
</organism>
<evidence type="ECO:0000256" key="6">
    <source>
        <dbReference type="ARBA" id="ARBA00022692"/>
    </source>
</evidence>
<feature type="transmembrane region" description="Helical" evidence="18">
    <location>
        <begin position="225"/>
        <end position="250"/>
    </location>
</feature>
<evidence type="ECO:0000313" key="21">
    <source>
        <dbReference type="Proteomes" id="UP000264006"/>
    </source>
</evidence>
<evidence type="ECO:0000256" key="8">
    <source>
        <dbReference type="ARBA" id="ARBA00022989"/>
    </source>
</evidence>
<dbReference type="AlphaFoldDB" id="A0A346Y5M1"/>
<reference evidence="20 21" key="1">
    <citation type="submission" date="2018-09" db="EMBL/GenBank/DDBJ databases">
        <title>Complete genome sequence of Euzebya sp. DY32-46 isolated from seawater of Pacific Ocean.</title>
        <authorList>
            <person name="Xu L."/>
            <person name="Wu Y.-H."/>
            <person name="Xu X.-W."/>
        </authorList>
    </citation>
    <scope>NUCLEOTIDE SEQUENCE [LARGE SCALE GENOMIC DNA]</scope>
    <source>
        <strain evidence="20 21">DY32-46</strain>
    </source>
</reference>
<feature type="transmembrane region" description="Helical" evidence="18">
    <location>
        <begin position="114"/>
        <end position="135"/>
    </location>
</feature>
<dbReference type="RefSeq" id="WP_114593899.1">
    <property type="nucleotide sequence ID" value="NZ_CP031165.1"/>
</dbReference>
<feature type="compositionally biased region" description="Low complexity" evidence="17">
    <location>
        <begin position="344"/>
        <end position="360"/>
    </location>
</feature>
<evidence type="ECO:0000256" key="7">
    <source>
        <dbReference type="ARBA" id="ARBA00022927"/>
    </source>
</evidence>
<accession>A0A346Y5M1</accession>
<comment type="function">
    <text evidence="11">Required for the insertion and/or proper folding and/or complex formation of integral membrane proteins into the membrane. Involved in integration of membrane proteins that insert both dependently and independently of the Sec translocase complex, as well as at least some lipoproteins. Aids folding of multispanning membrane proteins.</text>
</comment>
<dbReference type="OrthoDB" id="9780552at2"/>
<dbReference type="InterPro" id="IPR001708">
    <property type="entry name" value="YidC/ALB3/OXA1/COX18"/>
</dbReference>
<evidence type="ECO:0000259" key="19">
    <source>
        <dbReference type="Pfam" id="PF02096"/>
    </source>
</evidence>
<gene>
    <name evidence="20" type="ORF">DVS28_a5112</name>
</gene>
<evidence type="ECO:0000256" key="3">
    <source>
        <dbReference type="ARBA" id="ARBA00015325"/>
    </source>
</evidence>
<evidence type="ECO:0000256" key="14">
    <source>
        <dbReference type="ARBA" id="ARBA00033245"/>
    </source>
</evidence>
<dbReference type="CDD" id="cd20070">
    <property type="entry name" value="5TM_YidC_Alb3"/>
    <property type="match status" value="1"/>
</dbReference>
<evidence type="ECO:0000256" key="9">
    <source>
        <dbReference type="ARBA" id="ARBA00023136"/>
    </source>
</evidence>
<dbReference type="GO" id="GO:0015031">
    <property type="term" value="P:protein transport"/>
    <property type="evidence" value="ECO:0007669"/>
    <property type="project" value="UniProtKB-KW"/>
</dbReference>
<comment type="subunit">
    <text evidence="12">Interacts with the Sec translocase complex via SecD. Specifically interacts with transmembrane segments of nascent integral membrane proteins during membrane integration.</text>
</comment>
<evidence type="ECO:0000256" key="18">
    <source>
        <dbReference type="SAM" id="Phobius"/>
    </source>
</evidence>
<evidence type="ECO:0000256" key="2">
    <source>
        <dbReference type="ARBA" id="ARBA00010527"/>
    </source>
</evidence>
<dbReference type="NCBIfam" id="TIGR03592">
    <property type="entry name" value="yidC_oxa1_cterm"/>
    <property type="match status" value="1"/>
</dbReference>
<comment type="subcellular location">
    <subcellularLocation>
        <location evidence="1">Cell membrane</location>
        <topology evidence="1">Multi-pass membrane protein</topology>
    </subcellularLocation>
    <subcellularLocation>
        <location evidence="16">Membrane</location>
        <topology evidence="16">Multi-pass membrane protein</topology>
    </subcellularLocation>
</comment>
<dbReference type="GO" id="GO:0005886">
    <property type="term" value="C:plasma membrane"/>
    <property type="evidence" value="ECO:0007669"/>
    <property type="project" value="UniProtKB-SubCell"/>
</dbReference>
<feature type="transmembrane region" description="Helical" evidence="18">
    <location>
        <begin position="35"/>
        <end position="55"/>
    </location>
</feature>
<evidence type="ECO:0000256" key="1">
    <source>
        <dbReference type="ARBA" id="ARBA00004651"/>
    </source>
</evidence>
<keyword evidence="21" id="KW-1185">Reference proteome</keyword>
<dbReference type="InterPro" id="IPR028055">
    <property type="entry name" value="YidC/Oxa/ALB_C"/>
</dbReference>
<dbReference type="Proteomes" id="UP000264006">
    <property type="component" value="Chromosome"/>
</dbReference>
<feature type="transmembrane region" description="Helical" evidence="18">
    <location>
        <begin position="182"/>
        <end position="204"/>
    </location>
</feature>
<dbReference type="InterPro" id="IPR047196">
    <property type="entry name" value="YidC_ALB_C"/>
</dbReference>
<feature type="region of interest" description="Disordered" evidence="17">
    <location>
        <begin position="278"/>
        <end position="368"/>
    </location>
</feature>
<keyword evidence="5" id="KW-1003">Cell membrane</keyword>
<evidence type="ECO:0000256" key="16">
    <source>
        <dbReference type="RuleBase" id="RU003945"/>
    </source>
</evidence>
<keyword evidence="8 18" id="KW-1133">Transmembrane helix</keyword>
<evidence type="ECO:0000256" key="5">
    <source>
        <dbReference type="ARBA" id="ARBA00022475"/>
    </source>
</evidence>
<dbReference type="Pfam" id="PF02096">
    <property type="entry name" value="60KD_IMP"/>
    <property type="match status" value="1"/>
</dbReference>
<sequence length="368" mass="40136">MTFFSQIWNGLQDGLSAILHMYANLLDPIAGGYKWGFSIILLTLTVRLFLVPLAVRQTKSMRSMQKLQPELKKLQKKYDVDKTLMKTDPEKYKAAKEKQREAQMALYQEHNVNPVGGCLPLVLQMPIFFALFQVLQPSPVGALDRIFIDVSERIGVALTFGDRIPELTTANFFGIDSLANTAAGGAGIGAIALVALQVGTTYYSTKMMQGRNSQAAAEQQQAQKLMLYIMPVFLGWLSWTFPIGVVLYWVTTNVWTIGQQWVIFRQVEAQEARDEEARAEARKERARARANKNQSGGTTAKKKPSDSASNGRATDGTANGRANKGGTSKGGPGKGGTAKDAVNGSGDDTSASSDSEASSTNKGRRSKR</sequence>
<evidence type="ECO:0000256" key="4">
    <source>
        <dbReference type="ARBA" id="ARBA00022448"/>
    </source>
</evidence>
<dbReference type="EMBL" id="CP031165">
    <property type="protein sequence ID" value="AXV09768.1"/>
    <property type="molecule type" value="Genomic_DNA"/>
</dbReference>
<keyword evidence="9 18" id="KW-0472">Membrane</keyword>
<evidence type="ECO:0000256" key="11">
    <source>
        <dbReference type="ARBA" id="ARBA00025034"/>
    </source>
</evidence>
<keyword evidence="6 16" id="KW-0812">Transmembrane</keyword>
<dbReference type="GO" id="GO:0032977">
    <property type="term" value="F:membrane insertase activity"/>
    <property type="evidence" value="ECO:0007669"/>
    <property type="project" value="InterPro"/>
</dbReference>
<evidence type="ECO:0000256" key="13">
    <source>
        <dbReference type="ARBA" id="ARBA00031538"/>
    </source>
</evidence>
<name>A0A346Y5M1_9ACTN</name>
<protein>
    <recommendedName>
        <fullName evidence="3">Membrane protein insertase YidC</fullName>
    </recommendedName>
    <alternativeName>
        <fullName evidence="15">Foldase YidC</fullName>
    </alternativeName>
    <alternativeName>
        <fullName evidence="14">Membrane integrase YidC</fullName>
    </alternativeName>
    <alternativeName>
        <fullName evidence="13">Membrane protein YidC</fullName>
    </alternativeName>
</protein>